<evidence type="ECO:0000313" key="2">
    <source>
        <dbReference type="Proteomes" id="UP001227192"/>
    </source>
</evidence>
<name>A0AAI9T822_PENTH</name>
<reference evidence="1" key="1">
    <citation type="submission" date="2015-06" db="EMBL/GenBank/DDBJ databases">
        <authorList>
            <person name="Nguyen H."/>
        </authorList>
    </citation>
    <scope>NUCLEOTIDE SEQUENCE</scope>
    <source>
        <strain evidence="1">DAOM 180753</strain>
    </source>
</reference>
<keyword evidence="2" id="KW-1185">Reference proteome</keyword>
<reference evidence="1" key="2">
    <citation type="journal article" date="2016" name="Fungal Biol.">
        <title>Ochratoxin A production by Penicillium thymicola.</title>
        <authorList>
            <person name="Nguyen H.D.T."/>
            <person name="McMullin D.R."/>
            <person name="Ponomareva E."/>
            <person name="Riley R."/>
            <person name="Pomraning K.R."/>
            <person name="Baker S.E."/>
            <person name="Seifert K.A."/>
        </authorList>
    </citation>
    <scope>NUCLEOTIDE SEQUENCE</scope>
    <source>
        <strain evidence="1">DAOM 180753</strain>
    </source>
</reference>
<accession>A0AAI9T822</accession>
<protein>
    <submittedName>
        <fullName evidence="1">Uncharacterized protein</fullName>
    </submittedName>
</protein>
<evidence type="ECO:0000313" key="1">
    <source>
        <dbReference type="EMBL" id="KAJ9482467.1"/>
    </source>
</evidence>
<dbReference type="AlphaFoldDB" id="A0AAI9T822"/>
<gene>
    <name evidence="1" type="ORF">VN97_g10953</name>
</gene>
<dbReference type="EMBL" id="LACB01000556">
    <property type="protein sequence ID" value="KAJ9482467.1"/>
    <property type="molecule type" value="Genomic_DNA"/>
</dbReference>
<organism evidence="1 2">
    <name type="scientific">Penicillium thymicola</name>
    <dbReference type="NCBI Taxonomy" id="293382"/>
    <lineage>
        <taxon>Eukaryota</taxon>
        <taxon>Fungi</taxon>
        <taxon>Dikarya</taxon>
        <taxon>Ascomycota</taxon>
        <taxon>Pezizomycotina</taxon>
        <taxon>Eurotiomycetes</taxon>
        <taxon>Eurotiomycetidae</taxon>
        <taxon>Eurotiales</taxon>
        <taxon>Aspergillaceae</taxon>
        <taxon>Penicillium</taxon>
    </lineage>
</organism>
<dbReference type="Proteomes" id="UP001227192">
    <property type="component" value="Unassembled WGS sequence"/>
</dbReference>
<comment type="caution">
    <text evidence="1">The sequence shown here is derived from an EMBL/GenBank/DDBJ whole genome shotgun (WGS) entry which is preliminary data.</text>
</comment>
<feature type="non-terminal residue" evidence="1">
    <location>
        <position position="1"/>
    </location>
</feature>
<sequence>GDHQQLAGIHCIADLSLLLTRCHYRTALVLRQCEEVLQQIQTDQRIRLSREITMATSDKQVMERSQRVQ</sequence>
<proteinExistence type="predicted"/>